<comment type="caution">
    <text evidence="1">The sequence shown here is derived from an EMBL/GenBank/DDBJ whole genome shotgun (WGS) entry which is preliminary data.</text>
</comment>
<dbReference type="Proteomes" id="UP000177276">
    <property type="component" value="Unassembled WGS sequence"/>
</dbReference>
<reference evidence="1 2" key="1">
    <citation type="journal article" date="2016" name="Nat. Commun.">
        <title>Thousands of microbial genomes shed light on interconnected biogeochemical processes in an aquifer system.</title>
        <authorList>
            <person name="Anantharaman K."/>
            <person name="Brown C.T."/>
            <person name="Hug L.A."/>
            <person name="Sharon I."/>
            <person name="Castelle C.J."/>
            <person name="Probst A.J."/>
            <person name="Thomas B.C."/>
            <person name="Singh A."/>
            <person name="Wilkins M.J."/>
            <person name="Karaoz U."/>
            <person name="Brodie E.L."/>
            <person name="Williams K.H."/>
            <person name="Hubbard S.S."/>
            <person name="Banfield J.F."/>
        </authorList>
    </citation>
    <scope>NUCLEOTIDE SEQUENCE [LARGE SCALE GENOMIC DNA]</scope>
</reference>
<protein>
    <submittedName>
        <fullName evidence="1">Uncharacterized protein</fullName>
    </submittedName>
</protein>
<accession>A0A1G2US27</accession>
<evidence type="ECO:0000313" key="2">
    <source>
        <dbReference type="Proteomes" id="UP000177276"/>
    </source>
</evidence>
<gene>
    <name evidence="1" type="ORF">A3G46_00060</name>
</gene>
<dbReference type="AlphaFoldDB" id="A0A1G2US27"/>
<sequence>MFKKFAPEVGVSPSTQNLFSQQILVWAPAHGNFLLKILHSAVRSLHAKRAGALLSGAQKIKGRHF</sequence>
<evidence type="ECO:0000313" key="1">
    <source>
        <dbReference type="EMBL" id="OHB12193.1"/>
    </source>
</evidence>
<organism evidence="1 2">
    <name type="scientific">Candidatus Zambryskibacteria bacterium RIFCSPLOWO2_12_FULL_39_16</name>
    <dbReference type="NCBI Taxonomy" id="1802775"/>
    <lineage>
        <taxon>Bacteria</taxon>
        <taxon>Candidatus Zambryskiibacteriota</taxon>
    </lineage>
</organism>
<proteinExistence type="predicted"/>
<name>A0A1G2US27_9BACT</name>
<dbReference type="EMBL" id="MHWS01000014">
    <property type="protein sequence ID" value="OHB12193.1"/>
    <property type="molecule type" value="Genomic_DNA"/>
</dbReference>